<organism evidence="2 3">
    <name type="scientific">Apostasia shenzhenica</name>
    <dbReference type="NCBI Taxonomy" id="1088818"/>
    <lineage>
        <taxon>Eukaryota</taxon>
        <taxon>Viridiplantae</taxon>
        <taxon>Streptophyta</taxon>
        <taxon>Embryophyta</taxon>
        <taxon>Tracheophyta</taxon>
        <taxon>Spermatophyta</taxon>
        <taxon>Magnoliopsida</taxon>
        <taxon>Liliopsida</taxon>
        <taxon>Asparagales</taxon>
        <taxon>Orchidaceae</taxon>
        <taxon>Apostasioideae</taxon>
        <taxon>Apostasia</taxon>
    </lineage>
</organism>
<dbReference type="Proteomes" id="UP000236161">
    <property type="component" value="Unassembled WGS sequence"/>
</dbReference>
<keyword evidence="1" id="KW-0472">Membrane</keyword>
<feature type="transmembrane region" description="Helical" evidence="1">
    <location>
        <begin position="50"/>
        <end position="71"/>
    </location>
</feature>
<evidence type="ECO:0000313" key="2">
    <source>
        <dbReference type="EMBL" id="PKA51626.1"/>
    </source>
</evidence>
<evidence type="ECO:0000313" key="3">
    <source>
        <dbReference type="Proteomes" id="UP000236161"/>
    </source>
</evidence>
<keyword evidence="3" id="KW-1185">Reference proteome</keyword>
<gene>
    <name evidence="2" type="ORF">AXF42_Ash002993</name>
</gene>
<dbReference type="AlphaFoldDB" id="A0A2I0A7W3"/>
<keyword evidence="1" id="KW-0812">Transmembrane</keyword>
<dbReference type="STRING" id="1088818.A0A2I0A7W3"/>
<proteinExistence type="predicted"/>
<accession>A0A2I0A7W3</accession>
<keyword evidence="1" id="KW-1133">Transmembrane helix</keyword>
<dbReference type="OrthoDB" id="1863475at2759"/>
<name>A0A2I0A7W3_9ASPA</name>
<dbReference type="PANTHER" id="PTHR35751:SF3">
    <property type="entry name" value="OS06G0530200 PROTEIN"/>
    <property type="match status" value="1"/>
</dbReference>
<dbReference type="PANTHER" id="PTHR35751">
    <property type="match status" value="1"/>
</dbReference>
<evidence type="ECO:0000256" key="1">
    <source>
        <dbReference type="SAM" id="Phobius"/>
    </source>
</evidence>
<reference evidence="2 3" key="1">
    <citation type="journal article" date="2017" name="Nature">
        <title>The Apostasia genome and the evolution of orchids.</title>
        <authorList>
            <person name="Zhang G.Q."/>
            <person name="Liu K.W."/>
            <person name="Li Z."/>
            <person name="Lohaus R."/>
            <person name="Hsiao Y.Y."/>
            <person name="Niu S.C."/>
            <person name="Wang J.Y."/>
            <person name="Lin Y.C."/>
            <person name="Xu Q."/>
            <person name="Chen L.J."/>
            <person name="Yoshida K."/>
            <person name="Fujiwara S."/>
            <person name="Wang Z.W."/>
            <person name="Zhang Y.Q."/>
            <person name="Mitsuda N."/>
            <person name="Wang M."/>
            <person name="Liu G.H."/>
            <person name="Pecoraro L."/>
            <person name="Huang H.X."/>
            <person name="Xiao X.J."/>
            <person name="Lin M."/>
            <person name="Wu X.Y."/>
            <person name="Wu W.L."/>
            <person name="Chen Y.Y."/>
            <person name="Chang S.B."/>
            <person name="Sakamoto S."/>
            <person name="Ohme-Takagi M."/>
            <person name="Yagi M."/>
            <person name="Zeng S.J."/>
            <person name="Shen C.Y."/>
            <person name="Yeh C.M."/>
            <person name="Luo Y.B."/>
            <person name="Tsai W.C."/>
            <person name="Van de Peer Y."/>
            <person name="Liu Z.J."/>
        </authorList>
    </citation>
    <scope>NUCLEOTIDE SEQUENCE [LARGE SCALE GENOMIC DNA]</scope>
    <source>
        <strain evidence="3">cv. Shenzhen</strain>
        <tissue evidence="2">Stem</tissue>
    </source>
</reference>
<protein>
    <submittedName>
        <fullName evidence="2">Uncharacterized protein</fullName>
    </submittedName>
</protein>
<sequence length="146" mass="15361">MVGTQAMKRVPLIKFPQRHPKPSSGAAPSLFLSSDCCLCLFVQLVRSSDLIFSALILMNYGLLCFVAPFSGSGASSAAEQKDLFKLGSSSTQQAPASATAVPSYRYRSDVPAPPTNAALGGKASLLPKRTPLSSEEIEAILVSILT</sequence>
<dbReference type="EMBL" id="KZ452013">
    <property type="protein sequence ID" value="PKA51626.1"/>
    <property type="molecule type" value="Genomic_DNA"/>
</dbReference>